<sequence length="158" mass="16536">MRKSVLLLSAAALSLGACSQIQGSRLNPVNWFGPKVQGTAPAQVPPLVRADRIVQVVETRPAIAQVTDLRIEPTRTGAIVTATGIAATQGAYDAELTGDPAGGTLTLVFRASKAEGRTAVGTSKSREVVVSRVFSNQDLAGISAVTVQAEQNTLTRRR</sequence>
<dbReference type="OrthoDB" id="7773807at2"/>
<accession>A0A1I0VE09</accession>
<keyword evidence="1" id="KW-0732">Signal</keyword>
<evidence type="ECO:0000313" key="3">
    <source>
        <dbReference type="Proteomes" id="UP000198796"/>
    </source>
</evidence>
<dbReference type="STRING" id="871651.SAMN05421688_0532"/>
<dbReference type="AlphaFoldDB" id="A0A1I0VE09"/>
<name>A0A1I0VE09_9RHOB</name>
<feature type="signal peptide" evidence="1">
    <location>
        <begin position="1"/>
        <end position="19"/>
    </location>
</feature>
<dbReference type="PROSITE" id="PS51257">
    <property type="entry name" value="PROKAR_LIPOPROTEIN"/>
    <property type="match status" value="1"/>
</dbReference>
<proteinExistence type="predicted"/>
<evidence type="ECO:0008006" key="4">
    <source>
        <dbReference type="Google" id="ProtNLM"/>
    </source>
</evidence>
<dbReference type="Proteomes" id="UP000198796">
    <property type="component" value="Unassembled WGS sequence"/>
</dbReference>
<dbReference type="EMBL" id="FOJU01000001">
    <property type="protein sequence ID" value="SFA74263.1"/>
    <property type="molecule type" value="Genomic_DNA"/>
</dbReference>
<feature type="chain" id="PRO_5011588849" description="Lipoprotein" evidence="1">
    <location>
        <begin position="20"/>
        <end position="158"/>
    </location>
</feature>
<reference evidence="2 3" key="1">
    <citation type="submission" date="2016-10" db="EMBL/GenBank/DDBJ databases">
        <authorList>
            <person name="de Groot N.N."/>
        </authorList>
    </citation>
    <scope>NUCLEOTIDE SEQUENCE [LARGE SCALE GENOMIC DNA]</scope>
    <source>
        <strain evidence="2 3">DSM 29316</strain>
    </source>
</reference>
<keyword evidence="3" id="KW-1185">Reference proteome</keyword>
<protein>
    <recommendedName>
        <fullName evidence="4">Lipoprotein</fullName>
    </recommendedName>
</protein>
<evidence type="ECO:0000313" key="2">
    <source>
        <dbReference type="EMBL" id="SFA74263.1"/>
    </source>
</evidence>
<evidence type="ECO:0000256" key="1">
    <source>
        <dbReference type="SAM" id="SignalP"/>
    </source>
</evidence>
<dbReference type="RefSeq" id="WP_092060309.1">
    <property type="nucleotide sequence ID" value="NZ_FOJU01000001.1"/>
</dbReference>
<organism evidence="2 3">
    <name type="scientific">Poseidonocella pacifica</name>
    <dbReference type="NCBI Taxonomy" id="871651"/>
    <lineage>
        <taxon>Bacteria</taxon>
        <taxon>Pseudomonadati</taxon>
        <taxon>Pseudomonadota</taxon>
        <taxon>Alphaproteobacteria</taxon>
        <taxon>Rhodobacterales</taxon>
        <taxon>Roseobacteraceae</taxon>
        <taxon>Poseidonocella</taxon>
    </lineage>
</organism>
<gene>
    <name evidence="2" type="ORF">SAMN05421688_0532</name>
</gene>